<protein>
    <submittedName>
        <fullName evidence="2">Uncharacterized protein</fullName>
    </submittedName>
</protein>
<dbReference type="Proteomes" id="UP001515480">
    <property type="component" value="Unassembled WGS sequence"/>
</dbReference>
<evidence type="ECO:0000313" key="3">
    <source>
        <dbReference type="Proteomes" id="UP001515480"/>
    </source>
</evidence>
<dbReference type="AlphaFoldDB" id="A0AB34IW10"/>
<evidence type="ECO:0000313" key="2">
    <source>
        <dbReference type="EMBL" id="KAL1507399.1"/>
    </source>
</evidence>
<name>A0AB34IW10_PRYPA</name>
<comment type="caution">
    <text evidence="2">The sequence shown here is derived from an EMBL/GenBank/DDBJ whole genome shotgun (WGS) entry which is preliminary data.</text>
</comment>
<proteinExistence type="predicted"/>
<accession>A0AB34IW10</accession>
<evidence type="ECO:0000256" key="1">
    <source>
        <dbReference type="SAM" id="MobiDB-lite"/>
    </source>
</evidence>
<sequence>MSAAVTKDELKKVKEDWAGRVAPTLSSGYVASVPQHCWMRQPFDGDKLKDSPKKIDDGSQAAAMFMLGPPRTRVATGLLHPSENDPSRWDRDGIGRKLLKPEEMPARAAPAEGSGYTRDQDSIKLGPTWPDEPLKEKVWRMADSNDPWTSGYNRSNREGVKVEAWPDGVFDRDGIGRKPLPMTEFDPNVKVEPTLSSGYVHMCSICQANRALKSGVCAFCRV</sequence>
<dbReference type="EMBL" id="JBGBPQ010000018">
    <property type="protein sequence ID" value="KAL1507399.1"/>
    <property type="molecule type" value="Genomic_DNA"/>
</dbReference>
<reference evidence="2 3" key="1">
    <citation type="journal article" date="2024" name="Science">
        <title>Giant polyketide synthase enzymes in the biosynthesis of giant marine polyether toxins.</title>
        <authorList>
            <person name="Fallon T.R."/>
            <person name="Shende V.V."/>
            <person name="Wierzbicki I.H."/>
            <person name="Pendleton A.L."/>
            <person name="Watervoot N.F."/>
            <person name="Auber R.P."/>
            <person name="Gonzalez D.J."/>
            <person name="Wisecaver J.H."/>
            <person name="Moore B.S."/>
        </authorList>
    </citation>
    <scope>NUCLEOTIDE SEQUENCE [LARGE SCALE GENOMIC DNA]</scope>
    <source>
        <strain evidence="2 3">12B1</strain>
    </source>
</reference>
<keyword evidence="3" id="KW-1185">Reference proteome</keyword>
<organism evidence="2 3">
    <name type="scientific">Prymnesium parvum</name>
    <name type="common">Toxic golden alga</name>
    <dbReference type="NCBI Taxonomy" id="97485"/>
    <lineage>
        <taxon>Eukaryota</taxon>
        <taxon>Haptista</taxon>
        <taxon>Haptophyta</taxon>
        <taxon>Prymnesiophyceae</taxon>
        <taxon>Prymnesiales</taxon>
        <taxon>Prymnesiaceae</taxon>
        <taxon>Prymnesium</taxon>
    </lineage>
</organism>
<feature type="region of interest" description="Disordered" evidence="1">
    <location>
        <begin position="105"/>
        <end position="130"/>
    </location>
</feature>
<gene>
    <name evidence="2" type="ORF">AB1Y20_008241</name>
</gene>